<dbReference type="AlphaFoldDB" id="A0A7I8IH87"/>
<dbReference type="EMBL" id="CACRZD030000002">
    <property type="protein sequence ID" value="CAA6656664.1"/>
    <property type="molecule type" value="Genomic_DNA"/>
</dbReference>
<organism evidence="1">
    <name type="scientific">Spirodela intermedia</name>
    <name type="common">Intermediate duckweed</name>
    <dbReference type="NCBI Taxonomy" id="51605"/>
    <lineage>
        <taxon>Eukaryota</taxon>
        <taxon>Viridiplantae</taxon>
        <taxon>Streptophyta</taxon>
        <taxon>Embryophyta</taxon>
        <taxon>Tracheophyta</taxon>
        <taxon>Spermatophyta</taxon>
        <taxon>Magnoliopsida</taxon>
        <taxon>Liliopsida</taxon>
        <taxon>Araceae</taxon>
        <taxon>Lemnoideae</taxon>
        <taxon>Spirodela</taxon>
    </lineage>
</organism>
<name>A0A7I8IH87_SPIIN</name>
<sequence>MGGATHNFLCTKIIDNLSLQMEKLNSYNIVMGNDNTVVGATICKAIPLHYSHFIALYHPFSAKEVTQLFIKEIVRLYEFLKTMVSDTGRIFLTAFWCERHTL</sequence>
<accession>A0A7I8IH87</accession>
<evidence type="ECO:0000313" key="1">
    <source>
        <dbReference type="EMBL" id="CAA2616994.1"/>
    </source>
</evidence>
<dbReference type="Proteomes" id="UP001189122">
    <property type="component" value="Unassembled WGS sequence"/>
</dbReference>
<keyword evidence="2" id="KW-1185">Reference proteome</keyword>
<reference evidence="1 2" key="1">
    <citation type="submission" date="2019-12" db="EMBL/GenBank/DDBJ databases">
        <authorList>
            <person name="Scholz U."/>
            <person name="Mascher M."/>
            <person name="Fiebig A."/>
        </authorList>
    </citation>
    <scope>NUCLEOTIDE SEQUENCE</scope>
</reference>
<gene>
    <name evidence="1" type="ORF">SI7747_02003204</name>
</gene>
<protein>
    <submittedName>
        <fullName evidence="1">Uncharacterized protein</fullName>
    </submittedName>
</protein>
<dbReference type="EMBL" id="LR743589">
    <property type="protein sequence ID" value="CAA2616994.1"/>
    <property type="molecule type" value="Genomic_DNA"/>
</dbReference>
<proteinExistence type="predicted"/>
<evidence type="ECO:0000313" key="2">
    <source>
        <dbReference type="Proteomes" id="UP001189122"/>
    </source>
</evidence>